<comment type="caution">
    <text evidence="5">The sequence shown here is derived from an EMBL/GenBank/DDBJ whole genome shotgun (WGS) entry which is preliminary data.</text>
</comment>
<evidence type="ECO:0000256" key="3">
    <source>
        <dbReference type="SAM" id="SignalP"/>
    </source>
</evidence>
<dbReference type="SUPFAM" id="SSF50494">
    <property type="entry name" value="Trypsin-like serine proteases"/>
    <property type="match status" value="1"/>
</dbReference>
<dbReference type="GO" id="GO:0004252">
    <property type="term" value="F:serine-type endopeptidase activity"/>
    <property type="evidence" value="ECO:0007669"/>
    <property type="project" value="InterPro"/>
</dbReference>
<dbReference type="Pfam" id="PF00089">
    <property type="entry name" value="Trypsin"/>
    <property type="match status" value="1"/>
</dbReference>
<name>A0A3E0H3L3_9PSEU</name>
<evidence type="ECO:0000313" key="6">
    <source>
        <dbReference type="Proteomes" id="UP000256269"/>
    </source>
</evidence>
<evidence type="ECO:0000256" key="1">
    <source>
        <dbReference type="ARBA" id="ARBA00007664"/>
    </source>
</evidence>
<dbReference type="Gene3D" id="2.40.10.10">
    <property type="entry name" value="Trypsin-like serine proteases"/>
    <property type="match status" value="1"/>
</dbReference>
<dbReference type="InterPro" id="IPR001254">
    <property type="entry name" value="Trypsin_dom"/>
</dbReference>
<dbReference type="InterPro" id="IPR050430">
    <property type="entry name" value="Peptidase_S1"/>
</dbReference>
<dbReference type="InterPro" id="IPR009003">
    <property type="entry name" value="Peptidase_S1_PA"/>
</dbReference>
<keyword evidence="6" id="KW-1185">Reference proteome</keyword>
<protein>
    <submittedName>
        <fullName evidence="5">Trypsin</fullName>
    </submittedName>
</protein>
<gene>
    <name evidence="5" type="ORF">BCF44_115113</name>
</gene>
<dbReference type="PANTHER" id="PTHR24276">
    <property type="entry name" value="POLYSERASE-RELATED"/>
    <property type="match status" value="1"/>
</dbReference>
<keyword evidence="2" id="KW-1015">Disulfide bond</keyword>
<dbReference type="PROSITE" id="PS51318">
    <property type="entry name" value="TAT"/>
    <property type="match status" value="1"/>
</dbReference>
<dbReference type="PRINTS" id="PR00722">
    <property type="entry name" value="CHYMOTRYPSIN"/>
</dbReference>
<evidence type="ECO:0000256" key="2">
    <source>
        <dbReference type="ARBA" id="ARBA00023157"/>
    </source>
</evidence>
<dbReference type="InterPro" id="IPR001314">
    <property type="entry name" value="Peptidase_S1A"/>
</dbReference>
<feature type="domain" description="Peptidase S1" evidence="4">
    <location>
        <begin position="31"/>
        <end position="256"/>
    </location>
</feature>
<dbReference type="SMART" id="SM00020">
    <property type="entry name" value="Tryp_SPc"/>
    <property type="match status" value="1"/>
</dbReference>
<dbReference type="InterPro" id="IPR018114">
    <property type="entry name" value="TRYPSIN_HIS"/>
</dbReference>
<dbReference type="PROSITE" id="PS50240">
    <property type="entry name" value="TRYPSIN_DOM"/>
    <property type="match status" value="1"/>
</dbReference>
<dbReference type="InterPro" id="IPR043504">
    <property type="entry name" value="Peptidase_S1_PA_chymotrypsin"/>
</dbReference>
<comment type="similarity">
    <text evidence="1">Belongs to the peptidase S1 family.</text>
</comment>
<dbReference type="EMBL" id="QUNO01000015">
    <property type="protein sequence ID" value="REH37109.1"/>
    <property type="molecule type" value="Genomic_DNA"/>
</dbReference>
<evidence type="ECO:0000259" key="4">
    <source>
        <dbReference type="PROSITE" id="PS50240"/>
    </source>
</evidence>
<dbReference type="PANTHER" id="PTHR24276:SF96">
    <property type="entry name" value="PEPTIDASE S1 DOMAIN-CONTAINING PROTEIN"/>
    <property type="match status" value="1"/>
</dbReference>
<feature type="chain" id="PRO_5038406836" evidence="3">
    <location>
        <begin position="31"/>
        <end position="264"/>
    </location>
</feature>
<dbReference type="Proteomes" id="UP000256269">
    <property type="component" value="Unassembled WGS sequence"/>
</dbReference>
<dbReference type="AlphaFoldDB" id="A0A3E0H3L3"/>
<sequence length="264" mass="26785">MAHKRRVVAAVAAAAASVTAGLLAAAPANAVADGHNAPPGAFPFTVKFTMTDIPNPDGTTRSSACSGSLIAPQWVITAGHCFHDVNRNPVSGPVPYPTTATLGKVDLAESGGHTVAVTEVRQAPKGDIALAKLASPVTDVAPLLVNRHKPRVGQKLDLAGWGATDSVNPTPGTHMTYGQVAVSTVADPMLEVHGVSPAADTSACLYDSGAPYFVPAGLTAGVLVSVESDGPDCPHTTPETTTRVDVVADWIAAQVGYASVAANE</sequence>
<dbReference type="PROSITE" id="PS00134">
    <property type="entry name" value="TRYPSIN_HIS"/>
    <property type="match status" value="1"/>
</dbReference>
<proteinExistence type="inferred from homology"/>
<accession>A0A3E0H3L3</accession>
<dbReference type="RefSeq" id="WP_116179263.1">
    <property type="nucleotide sequence ID" value="NZ_CP144375.1"/>
</dbReference>
<evidence type="ECO:0000313" key="5">
    <source>
        <dbReference type="EMBL" id="REH37109.1"/>
    </source>
</evidence>
<reference evidence="5 6" key="1">
    <citation type="submission" date="2018-08" db="EMBL/GenBank/DDBJ databases">
        <title>Genomic Encyclopedia of Archaeal and Bacterial Type Strains, Phase II (KMG-II): from individual species to whole genera.</title>
        <authorList>
            <person name="Goeker M."/>
        </authorList>
    </citation>
    <scope>NUCLEOTIDE SEQUENCE [LARGE SCALE GENOMIC DNA]</scope>
    <source>
        <strain evidence="5 6">DSM 45791</strain>
    </source>
</reference>
<dbReference type="GO" id="GO:0006508">
    <property type="term" value="P:proteolysis"/>
    <property type="evidence" value="ECO:0007669"/>
    <property type="project" value="InterPro"/>
</dbReference>
<keyword evidence="3" id="KW-0732">Signal</keyword>
<dbReference type="InterPro" id="IPR006311">
    <property type="entry name" value="TAT_signal"/>
</dbReference>
<dbReference type="OrthoDB" id="9815928at2"/>
<feature type="signal peptide" evidence="3">
    <location>
        <begin position="1"/>
        <end position="30"/>
    </location>
</feature>
<organism evidence="5 6">
    <name type="scientific">Kutzneria buriramensis</name>
    <dbReference type="NCBI Taxonomy" id="1045776"/>
    <lineage>
        <taxon>Bacteria</taxon>
        <taxon>Bacillati</taxon>
        <taxon>Actinomycetota</taxon>
        <taxon>Actinomycetes</taxon>
        <taxon>Pseudonocardiales</taxon>
        <taxon>Pseudonocardiaceae</taxon>
        <taxon>Kutzneria</taxon>
    </lineage>
</organism>